<reference evidence="9 10" key="2">
    <citation type="submission" date="2018-12" db="EMBL/GenBank/DDBJ databases">
        <title>Nakamurella antarcticus sp. nov., isolated from Antarctica South Shetland Islands soil.</title>
        <authorList>
            <person name="Peng F."/>
        </authorList>
    </citation>
    <scope>NUCLEOTIDE SEQUENCE [LARGE SCALE GENOMIC DNA]</scope>
    <source>
        <strain evidence="9 10">S14-144</strain>
    </source>
</reference>
<evidence type="ECO:0000256" key="2">
    <source>
        <dbReference type="ARBA" id="ARBA00022723"/>
    </source>
</evidence>
<dbReference type="OrthoDB" id="9803914at2"/>
<feature type="active site" evidence="5">
    <location>
        <position position="107"/>
    </location>
</feature>
<evidence type="ECO:0000256" key="5">
    <source>
        <dbReference type="PIRSR" id="PIRSR604808-1"/>
    </source>
</evidence>
<organism evidence="9 10">
    <name type="scientific">Nakamurella antarctica</name>
    <dbReference type="NCBI Taxonomy" id="1902245"/>
    <lineage>
        <taxon>Bacteria</taxon>
        <taxon>Bacillati</taxon>
        <taxon>Actinomycetota</taxon>
        <taxon>Actinomycetes</taxon>
        <taxon>Nakamurellales</taxon>
        <taxon>Nakamurellaceae</taxon>
        <taxon>Nakamurella</taxon>
    </lineage>
</organism>
<proteinExistence type="inferred from homology"/>
<evidence type="ECO:0000313" key="10">
    <source>
        <dbReference type="Proteomes" id="UP000268084"/>
    </source>
</evidence>
<feature type="domain" description="Endonuclease/exonuclease/phosphatase" evidence="8">
    <location>
        <begin position="6"/>
        <end position="254"/>
    </location>
</feature>
<dbReference type="EC" id="3.1.11.2" evidence="9"/>
<dbReference type="PANTHER" id="PTHR43250:SF2">
    <property type="entry name" value="EXODEOXYRIBONUCLEASE III"/>
    <property type="match status" value="1"/>
</dbReference>
<evidence type="ECO:0000256" key="7">
    <source>
        <dbReference type="PIRSR" id="PIRSR604808-3"/>
    </source>
</evidence>
<comment type="cofactor">
    <cofactor evidence="6">
        <name>Mg(2+)</name>
        <dbReference type="ChEBI" id="CHEBI:18420"/>
    </cofactor>
    <cofactor evidence="6">
        <name>Mn(2+)</name>
        <dbReference type="ChEBI" id="CHEBI:29035"/>
    </cofactor>
    <text evidence="6">Probably binds two magnesium or manganese ions per subunit.</text>
</comment>
<dbReference type="InterPro" id="IPR036691">
    <property type="entry name" value="Endo/exonu/phosph_ase_sf"/>
</dbReference>
<gene>
    <name evidence="9" type="primary">xth</name>
    <name evidence="9" type="ORF">EH165_11140</name>
</gene>
<feature type="binding site" evidence="6">
    <location>
        <position position="36"/>
    </location>
    <ligand>
        <name>Mg(2+)</name>
        <dbReference type="ChEBI" id="CHEBI:18420"/>
        <label>1</label>
    </ligand>
</feature>
<evidence type="ECO:0000256" key="6">
    <source>
        <dbReference type="PIRSR" id="PIRSR604808-2"/>
    </source>
</evidence>
<feature type="site" description="Transition state stabilizer" evidence="7">
    <location>
        <position position="153"/>
    </location>
</feature>
<feature type="binding site" evidence="6">
    <location>
        <position position="254"/>
    </location>
    <ligand>
        <name>Mg(2+)</name>
        <dbReference type="ChEBI" id="CHEBI:18420"/>
        <label>1</label>
    </ligand>
</feature>
<evidence type="ECO:0000256" key="4">
    <source>
        <dbReference type="ARBA" id="ARBA00022842"/>
    </source>
</evidence>
<keyword evidence="3 9" id="KW-0378">Hydrolase</keyword>
<evidence type="ECO:0000313" key="9">
    <source>
        <dbReference type="EMBL" id="AZI58604.1"/>
    </source>
</evidence>
<comment type="similarity">
    <text evidence="1">Belongs to the DNA repair enzymes AP/ExoA family.</text>
</comment>
<dbReference type="Gene3D" id="3.60.10.10">
    <property type="entry name" value="Endonuclease/exonuclease/phosphatase"/>
    <property type="match status" value="1"/>
</dbReference>
<reference evidence="9 10" key="1">
    <citation type="submission" date="2018-11" db="EMBL/GenBank/DDBJ databases">
        <authorList>
            <person name="Da X."/>
        </authorList>
    </citation>
    <scope>NUCLEOTIDE SEQUENCE [LARGE SCALE GENOMIC DNA]</scope>
    <source>
        <strain evidence="9 10">S14-144</strain>
    </source>
</reference>
<dbReference type="CDD" id="cd10281">
    <property type="entry name" value="Nape_like_AP-endo"/>
    <property type="match status" value="1"/>
</dbReference>
<dbReference type="EMBL" id="CP034170">
    <property type="protein sequence ID" value="AZI58604.1"/>
    <property type="molecule type" value="Genomic_DNA"/>
</dbReference>
<dbReference type="RefSeq" id="WP_124799513.1">
    <property type="nucleotide sequence ID" value="NZ_CP034170.1"/>
</dbReference>
<dbReference type="PANTHER" id="PTHR43250">
    <property type="entry name" value="EXODEOXYRIBONUCLEASE III"/>
    <property type="match status" value="1"/>
</dbReference>
<feature type="binding site" evidence="6">
    <location>
        <position position="151"/>
    </location>
    <ligand>
        <name>Mg(2+)</name>
        <dbReference type="ChEBI" id="CHEBI:18420"/>
        <label>1</label>
    </ligand>
</feature>
<dbReference type="NCBIfam" id="TIGR00195">
    <property type="entry name" value="exoDNase_III"/>
    <property type="match status" value="1"/>
</dbReference>
<feature type="binding site" evidence="6">
    <location>
        <position position="8"/>
    </location>
    <ligand>
        <name>Mg(2+)</name>
        <dbReference type="ChEBI" id="CHEBI:18420"/>
        <label>1</label>
    </ligand>
</feature>
<dbReference type="KEGG" id="nak:EH165_11140"/>
<dbReference type="SUPFAM" id="SSF56219">
    <property type="entry name" value="DNase I-like"/>
    <property type="match status" value="1"/>
</dbReference>
<keyword evidence="4 6" id="KW-0460">Magnesium</keyword>
<dbReference type="Pfam" id="PF03372">
    <property type="entry name" value="Exo_endo_phos"/>
    <property type="match status" value="1"/>
</dbReference>
<dbReference type="GO" id="GO:0006281">
    <property type="term" value="P:DNA repair"/>
    <property type="evidence" value="ECO:0007669"/>
    <property type="project" value="InterPro"/>
</dbReference>
<dbReference type="GO" id="GO:0008311">
    <property type="term" value="F:double-stranded DNA 3'-5' DNA exonuclease activity"/>
    <property type="evidence" value="ECO:0007669"/>
    <property type="project" value="UniProtKB-EC"/>
</dbReference>
<evidence type="ECO:0000256" key="1">
    <source>
        <dbReference type="ARBA" id="ARBA00007092"/>
    </source>
</evidence>
<name>A0A3G8ZVX1_9ACTN</name>
<dbReference type="AlphaFoldDB" id="A0A3G8ZVX1"/>
<evidence type="ECO:0000259" key="8">
    <source>
        <dbReference type="Pfam" id="PF03372"/>
    </source>
</evidence>
<feature type="site" description="Interaction with DNA substrate" evidence="7">
    <location>
        <position position="254"/>
    </location>
</feature>
<feature type="binding site" evidence="6">
    <location>
        <position position="253"/>
    </location>
    <ligand>
        <name>Mg(2+)</name>
        <dbReference type="ChEBI" id="CHEBI:18420"/>
        <label>1</label>
    </ligand>
</feature>
<keyword evidence="10" id="KW-1185">Reference proteome</keyword>
<dbReference type="NCBIfam" id="TIGR00633">
    <property type="entry name" value="xth"/>
    <property type="match status" value="1"/>
</dbReference>
<feature type="site" description="Important for catalytic activity" evidence="7">
    <location>
        <position position="224"/>
    </location>
</feature>
<dbReference type="GO" id="GO:0046872">
    <property type="term" value="F:metal ion binding"/>
    <property type="evidence" value="ECO:0007669"/>
    <property type="project" value="UniProtKB-KW"/>
</dbReference>
<evidence type="ECO:0000256" key="3">
    <source>
        <dbReference type="ARBA" id="ARBA00022801"/>
    </source>
</evidence>
<dbReference type="Proteomes" id="UP000268084">
    <property type="component" value="Chromosome"/>
</dbReference>
<protein>
    <submittedName>
        <fullName evidence="9">Exodeoxyribonuclease III</fullName>
        <ecNumber evidence="9">3.1.11.2</ecNumber>
    </submittedName>
</protein>
<feature type="binding site" evidence="6">
    <location>
        <position position="153"/>
    </location>
    <ligand>
        <name>Mg(2+)</name>
        <dbReference type="ChEBI" id="CHEBI:18420"/>
        <label>1</label>
    </ligand>
</feature>
<dbReference type="InterPro" id="IPR005135">
    <property type="entry name" value="Endo/exonuclease/phosphatase"/>
</dbReference>
<keyword evidence="6" id="KW-0464">Manganese</keyword>
<dbReference type="InterPro" id="IPR004808">
    <property type="entry name" value="AP_endonuc_1"/>
</dbReference>
<sequence>MLRVAAFNVNGLRAAVRRGFPVWAAARNADVICLQEVRAPLAAIPPEALAGYHLSYHEGNQPGRAGVAILSREEPSAVRIGFGDPEFDLQGRYIEVDLPGITVGSLYLPKGAADGDILASKLRFMAEFAQHTAKATRRAKRHKREFLVCGDYNIAHSELDIKSWKTNLKSAGFLPQERAWLGELIAAGGLVDVLRMLYPDVNGPYSWWSWRGQAFDNNSGWRIDHHLATPKLAKLAITGGVDRDPSYAERISDHAPVVVDYDL</sequence>
<feature type="active site" description="Proton donor/acceptor" evidence="5">
    <location>
        <position position="151"/>
    </location>
</feature>
<keyword evidence="2 6" id="KW-0479">Metal-binding</keyword>
<feature type="active site" description="Proton acceptor" evidence="5">
    <location>
        <position position="254"/>
    </location>
</feature>
<accession>A0A3G8ZVX1</accession>
<dbReference type="PROSITE" id="PS51435">
    <property type="entry name" value="AP_NUCLEASE_F1_4"/>
    <property type="match status" value="1"/>
</dbReference>
<dbReference type="InterPro" id="IPR037493">
    <property type="entry name" value="ExoIII-like"/>
</dbReference>